<feature type="signal peptide" evidence="1">
    <location>
        <begin position="1"/>
        <end position="20"/>
    </location>
</feature>
<sequence length="235" mass="25416">MMRALWIALLAVLACVAAGAQLDRASRRQPSLAAFVPVPFRSFAQESLTLANVRSAEPRTALAEARTLVDRSPMPAEHLTLLAIAQERSGARDSSALLIQRAAQRGWRDPIAQQAMFDIALAAGDPGEASRRFAALWALQEDQAPLADMASRLLATPEGREALANTLVGGGNWTKPYLRSVAGNPTEAGVETVSLAMRKGAVFDCQTSALLTKALEKQLRQEETAMLRNCLRQKR</sequence>
<evidence type="ECO:0000313" key="3">
    <source>
        <dbReference type="Proteomes" id="UP000600799"/>
    </source>
</evidence>
<reference evidence="2 3" key="1">
    <citation type="submission" date="2020-11" db="EMBL/GenBank/DDBJ databases">
        <title>The genome sequence of Novosphingobium sp. 1Y9A.</title>
        <authorList>
            <person name="Liu Y."/>
        </authorList>
    </citation>
    <scope>NUCLEOTIDE SEQUENCE [LARGE SCALE GENOMIC DNA]</scope>
    <source>
        <strain evidence="2 3">1Y9A</strain>
    </source>
</reference>
<dbReference type="EMBL" id="JADQDC010000019">
    <property type="protein sequence ID" value="MBF9153022.1"/>
    <property type="molecule type" value="Genomic_DNA"/>
</dbReference>
<accession>A0ABS0HL89</accession>
<keyword evidence="1" id="KW-0732">Signal</keyword>
<protein>
    <recommendedName>
        <fullName evidence="4">Sel1 repeat family protein</fullName>
    </recommendedName>
</protein>
<proteinExistence type="predicted"/>
<dbReference type="RefSeq" id="WP_196277289.1">
    <property type="nucleotide sequence ID" value="NZ_JADQDC010000019.1"/>
</dbReference>
<dbReference type="Proteomes" id="UP000600799">
    <property type="component" value="Unassembled WGS sequence"/>
</dbReference>
<name>A0ABS0HL89_9SPHN</name>
<comment type="caution">
    <text evidence="2">The sequence shown here is derived from an EMBL/GenBank/DDBJ whole genome shotgun (WGS) entry which is preliminary data.</text>
</comment>
<evidence type="ECO:0000313" key="2">
    <source>
        <dbReference type="EMBL" id="MBF9153022.1"/>
    </source>
</evidence>
<evidence type="ECO:0000256" key="1">
    <source>
        <dbReference type="SAM" id="SignalP"/>
    </source>
</evidence>
<organism evidence="2 3">
    <name type="scientific">Novosphingobium jiangmenense</name>
    <dbReference type="NCBI Taxonomy" id="2791981"/>
    <lineage>
        <taxon>Bacteria</taxon>
        <taxon>Pseudomonadati</taxon>
        <taxon>Pseudomonadota</taxon>
        <taxon>Alphaproteobacteria</taxon>
        <taxon>Sphingomonadales</taxon>
        <taxon>Sphingomonadaceae</taxon>
        <taxon>Novosphingobium</taxon>
    </lineage>
</organism>
<keyword evidence="3" id="KW-1185">Reference proteome</keyword>
<evidence type="ECO:0008006" key="4">
    <source>
        <dbReference type="Google" id="ProtNLM"/>
    </source>
</evidence>
<gene>
    <name evidence="2" type="ORF">I2488_18620</name>
</gene>
<dbReference type="PROSITE" id="PS51257">
    <property type="entry name" value="PROKAR_LIPOPROTEIN"/>
    <property type="match status" value="1"/>
</dbReference>
<feature type="chain" id="PRO_5046187545" description="Sel1 repeat family protein" evidence="1">
    <location>
        <begin position="21"/>
        <end position="235"/>
    </location>
</feature>